<dbReference type="AlphaFoldDB" id="A0A8I2YRQ5"/>
<gene>
    <name evidence="8" type="ORF">JVT61DRAFT_1016</name>
</gene>
<dbReference type="Pfam" id="PF07690">
    <property type="entry name" value="MFS_1"/>
    <property type="match status" value="1"/>
</dbReference>
<feature type="transmembrane region" description="Helical" evidence="6">
    <location>
        <begin position="20"/>
        <end position="43"/>
    </location>
</feature>
<feature type="transmembrane region" description="Helical" evidence="6">
    <location>
        <begin position="195"/>
        <end position="215"/>
    </location>
</feature>
<dbReference type="InterPro" id="IPR020846">
    <property type="entry name" value="MFS_dom"/>
</dbReference>
<evidence type="ECO:0000259" key="7">
    <source>
        <dbReference type="PROSITE" id="PS50850"/>
    </source>
</evidence>
<dbReference type="PROSITE" id="PS50850">
    <property type="entry name" value="MFS"/>
    <property type="match status" value="1"/>
</dbReference>
<dbReference type="GO" id="GO:0022857">
    <property type="term" value="F:transmembrane transporter activity"/>
    <property type="evidence" value="ECO:0007669"/>
    <property type="project" value="InterPro"/>
</dbReference>
<name>A0A8I2YRQ5_9AGAM</name>
<keyword evidence="5 6" id="KW-0472">Membrane</keyword>
<reference evidence="8" key="1">
    <citation type="submission" date="2021-03" db="EMBL/GenBank/DDBJ databases">
        <title>Evolutionary innovations through gain and loss of genes in the ectomycorrhizal Boletales.</title>
        <authorList>
            <person name="Wu G."/>
            <person name="Miyauchi S."/>
            <person name="Morin E."/>
            <person name="Yang Z.-L."/>
            <person name="Xu J."/>
            <person name="Martin F.M."/>
        </authorList>
    </citation>
    <scope>NUCLEOTIDE SEQUENCE</scope>
    <source>
        <strain evidence="8">BR01</strain>
    </source>
</reference>
<evidence type="ECO:0000313" key="9">
    <source>
        <dbReference type="Proteomes" id="UP000683000"/>
    </source>
</evidence>
<dbReference type="InterPro" id="IPR036259">
    <property type="entry name" value="MFS_trans_sf"/>
</dbReference>
<evidence type="ECO:0000256" key="4">
    <source>
        <dbReference type="ARBA" id="ARBA00022989"/>
    </source>
</evidence>
<dbReference type="PANTHER" id="PTHR43791:SF19">
    <property type="entry name" value="TRANSPORTER, PUTATIVE (AFU_ORTHOLOGUE AFUA_1G01812)-RELATED"/>
    <property type="match status" value="1"/>
</dbReference>
<feature type="transmembrane region" description="Helical" evidence="6">
    <location>
        <begin position="282"/>
        <end position="307"/>
    </location>
</feature>
<organism evidence="8 9">
    <name type="scientific">Boletus reticuloceps</name>
    <dbReference type="NCBI Taxonomy" id="495285"/>
    <lineage>
        <taxon>Eukaryota</taxon>
        <taxon>Fungi</taxon>
        <taxon>Dikarya</taxon>
        <taxon>Basidiomycota</taxon>
        <taxon>Agaricomycotina</taxon>
        <taxon>Agaricomycetes</taxon>
        <taxon>Agaricomycetidae</taxon>
        <taxon>Boletales</taxon>
        <taxon>Boletineae</taxon>
        <taxon>Boletaceae</taxon>
        <taxon>Boletoideae</taxon>
        <taxon>Boletus</taxon>
    </lineage>
</organism>
<evidence type="ECO:0000313" key="8">
    <source>
        <dbReference type="EMBL" id="KAG6376976.1"/>
    </source>
</evidence>
<feature type="transmembrane region" description="Helical" evidence="6">
    <location>
        <begin position="89"/>
        <end position="111"/>
    </location>
</feature>
<dbReference type="Gene3D" id="1.20.1250.20">
    <property type="entry name" value="MFS general substrate transporter like domains"/>
    <property type="match status" value="2"/>
</dbReference>
<dbReference type="GO" id="GO:0016020">
    <property type="term" value="C:membrane"/>
    <property type="evidence" value="ECO:0007669"/>
    <property type="project" value="UniProtKB-SubCell"/>
</dbReference>
<keyword evidence="9" id="KW-1185">Reference proteome</keyword>
<evidence type="ECO:0000256" key="5">
    <source>
        <dbReference type="ARBA" id="ARBA00023136"/>
    </source>
</evidence>
<comment type="caution">
    <text evidence="8">The sequence shown here is derived from an EMBL/GenBank/DDBJ whole genome shotgun (WGS) entry which is preliminary data.</text>
</comment>
<evidence type="ECO:0000256" key="2">
    <source>
        <dbReference type="ARBA" id="ARBA00022448"/>
    </source>
</evidence>
<proteinExistence type="predicted"/>
<dbReference type="SUPFAM" id="SSF103473">
    <property type="entry name" value="MFS general substrate transporter"/>
    <property type="match status" value="1"/>
</dbReference>
<evidence type="ECO:0000256" key="6">
    <source>
        <dbReference type="SAM" id="Phobius"/>
    </source>
</evidence>
<dbReference type="OrthoDB" id="2962993at2759"/>
<sequence>MVVWGLIMTLMCLVKTYPQLLVARIFLGLAEAGLFPGVAFYISLWYPRVERAKRLAIFTASATVAGAFGGILALLSLDRIGGLHGWQWIIANLTSISAVTVLVALAAPFAMSDYPETATFLTEAERHYIVELMKADSQGLATHYNFQFVLQALKDYKIYLQFVIYLGFVVPAYALALFAPTIINELGFTAANAELLTVPPFAAACVSTVIVGIYSDKHRSRGPYVAAGAFVGLIGIIVLYTQVQPGVGLLGVVLAALGIVPCVPVVLAWVSSNAGGDIKRGVAIAIVNGLGNLGGCVTLFSCMLYAADQVKP</sequence>
<feature type="transmembrane region" description="Helical" evidence="6">
    <location>
        <begin position="247"/>
        <end position="270"/>
    </location>
</feature>
<dbReference type="Proteomes" id="UP000683000">
    <property type="component" value="Unassembled WGS sequence"/>
</dbReference>
<accession>A0A8I2YRQ5</accession>
<feature type="domain" description="Major facilitator superfamily (MFS) profile" evidence="7">
    <location>
        <begin position="1"/>
        <end position="312"/>
    </location>
</feature>
<evidence type="ECO:0000256" key="3">
    <source>
        <dbReference type="ARBA" id="ARBA00022692"/>
    </source>
</evidence>
<feature type="transmembrane region" description="Helical" evidence="6">
    <location>
        <begin position="222"/>
        <end position="241"/>
    </location>
</feature>
<dbReference type="PANTHER" id="PTHR43791">
    <property type="entry name" value="PERMEASE-RELATED"/>
    <property type="match status" value="1"/>
</dbReference>
<feature type="transmembrane region" description="Helical" evidence="6">
    <location>
        <begin position="162"/>
        <end position="183"/>
    </location>
</feature>
<dbReference type="EMBL" id="JAGFBS010000010">
    <property type="protein sequence ID" value="KAG6376976.1"/>
    <property type="molecule type" value="Genomic_DNA"/>
</dbReference>
<keyword evidence="2" id="KW-0813">Transport</keyword>
<protein>
    <submittedName>
        <fullName evidence="8">Major facilitator superfamily domain-containing protein</fullName>
    </submittedName>
</protein>
<keyword evidence="3 6" id="KW-0812">Transmembrane</keyword>
<comment type="subcellular location">
    <subcellularLocation>
        <location evidence="1">Membrane</location>
        <topology evidence="1">Multi-pass membrane protein</topology>
    </subcellularLocation>
</comment>
<dbReference type="InterPro" id="IPR011701">
    <property type="entry name" value="MFS"/>
</dbReference>
<keyword evidence="4 6" id="KW-1133">Transmembrane helix</keyword>
<feature type="transmembrane region" description="Helical" evidence="6">
    <location>
        <begin position="55"/>
        <end position="77"/>
    </location>
</feature>
<evidence type="ECO:0000256" key="1">
    <source>
        <dbReference type="ARBA" id="ARBA00004141"/>
    </source>
</evidence>